<dbReference type="InterPro" id="IPR001789">
    <property type="entry name" value="Sig_transdc_resp-reg_receiver"/>
</dbReference>
<evidence type="ECO:0000256" key="6">
    <source>
        <dbReference type="PROSITE-ProRule" id="PRU00169"/>
    </source>
</evidence>
<evidence type="ECO:0000313" key="10">
    <source>
        <dbReference type="Proteomes" id="UP000886884"/>
    </source>
</evidence>
<dbReference type="PROSITE" id="PS00041">
    <property type="entry name" value="HTH_ARAC_FAMILY_1"/>
    <property type="match status" value="1"/>
</dbReference>
<evidence type="ECO:0000256" key="2">
    <source>
        <dbReference type="ARBA" id="ARBA00023015"/>
    </source>
</evidence>
<dbReference type="InterPro" id="IPR011006">
    <property type="entry name" value="CheY-like_superfamily"/>
</dbReference>
<dbReference type="InterPro" id="IPR020449">
    <property type="entry name" value="Tscrpt_reg_AraC-type_HTH"/>
</dbReference>
<name>A0A9D1P7G4_9FIRM</name>
<dbReference type="InterPro" id="IPR009057">
    <property type="entry name" value="Homeodomain-like_sf"/>
</dbReference>
<dbReference type="PRINTS" id="PR00032">
    <property type="entry name" value="HTHARAC"/>
</dbReference>
<evidence type="ECO:0000259" key="7">
    <source>
        <dbReference type="PROSITE" id="PS01124"/>
    </source>
</evidence>
<reference evidence="9" key="2">
    <citation type="journal article" date="2021" name="PeerJ">
        <title>Extensive microbial diversity within the chicken gut microbiome revealed by metagenomics and culture.</title>
        <authorList>
            <person name="Gilroy R."/>
            <person name="Ravi A."/>
            <person name="Getino M."/>
            <person name="Pursley I."/>
            <person name="Horton D.L."/>
            <person name="Alikhan N.F."/>
            <person name="Baker D."/>
            <person name="Gharbi K."/>
            <person name="Hall N."/>
            <person name="Watson M."/>
            <person name="Adriaenssens E.M."/>
            <person name="Foster-Nyarko E."/>
            <person name="Jarju S."/>
            <person name="Secka A."/>
            <person name="Antonio M."/>
            <person name="Oren A."/>
            <person name="Chaudhuri R.R."/>
            <person name="La Ragione R."/>
            <person name="Hildebrand F."/>
            <person name="Pallen M.J."/>
        </authorList>
    </citation>
    <scope>NUCLEOTIDE SEQUENCE</scope>
    <source>
        <strain evidence="9">CHK183-6373</strain>
    </source>
</reference>
<dbReference type="Gene3D" id="1.10.10.60">
    <property type="entry name" value="Homeodomain-like"/>
    <property type="match status" value="2"/>
</dbReference>
<keyword evidence="4" id="KW-0804">Transcription</keyword>
<dbReference type="PROSITE" id="PS50110">
    <property type="entry name" value="RESPONSE_REGULATORY"/>
    <property type="match status" value="1"/>
</dbReference>
<organism evidence="9 10">
    <name type="scientific">Candidatus Ornithocaccomicrobium faecavium</name>
    <dbReference type="NCBI Taxonomy" id="2840890"/>
    <lineage>
        <taxon>Bacteria</taxon>
        <taxon>Bacillati</taxon>
        <taxon>Bacillota</taxon>
        <taxon>Clostridia</taxon>
        <taxon>Candidatus Ornithocaccomicrobium</taxon>
    </lineage>
</organism>
<keyword evidence="2" id="KW-0805">Transcription regulation</keyword>
<gene>
    <name evidence="9" type="ORF">IAA64_08330</name>
</gene>
<evidence type="ECO:0000256" key="4">
    <source>
        <dbReference type="ARBA" id="ARBA00023163"/>
    </source>
</evidence>
<dbReference type="PANTHER" id="PTHR43280:SF2">
    <property type="entry name" value="HTH-TYPE TRANSCRIPTIONAL REGULATOR EXSA"/>
    <property type="match status" value="1"/>
</dbReference>
<feature type="modified residue" description="4-aspartylphosphate" evidence="6">
    <location>
        <position position="55"/>
    </location>
</feature>
<evidence type="ECO:0000256" key="5">
    <source>
        <dbReference type="ARBA" id="ARBA00024867"/>
    </source>
</evidence>
<feature type="domain" description="HTH araC/xylS-type" evidence="7">
    <location>
        <begin position="237"/>
        <end position="336"/>
    </location>
</feature>
<dbReference type="InterPro" id="IPR018060">
    <property type="entry name" value="HTH_AraC"/>
</dbReference>
<dbReference type="SMART" id="SM00342">
    <property type="entry name" value="HTH_ARAC"/>
    <property type="match status" value="1"/>
</dbReference>
<dbReference type="EMBL" id="DVOT01000147">
    <property type="protein sequence ID" value="HIV27961.1"/>
    <property type="molecule type" value="Genomic_DNA"/>
</dbReference>
<dbReference type="GO" id="GO:0003700">
    <property type="term" value="F:DNA-binding transcription factor activity"/>
    <property type="evidence" value="ECO:0007669"/>
    <property type="project" value="InterPro"/>
</dbReference>
<dbReference type="GO" id="GO:0000160">
    <property type="term" value="P:phosphorelay signal transduction system"/>
    <property type="evidence" value="ECO:0007669"/>
    <property type="project" value="InterPro"/>
</dbReference>
<comment type="caution">
    <text evidence="9">The sequence shown here is derived from an EMBL/GenBank/DDBJ whole genome shotgun (WGS) entry which is preliminary data.</text>
</comment>
<proteinExistence type="predicted"/>
<evidence type="ECO:0000256" key="1">
    <source>
        <dbReference type="ARBA" id="ARBA00018672"/>
    </source>
</evidence>
<dbReference type="InterPro" id="IPR018062">
    <property type="entry name" value="HTH_AraC-typ_CS"/>
</dbReference>
<feature type="domain" description="Response regulatory" evidence="8">
    <location>
        <begin position="3"/>
        <end position="120"/>
    </location>
</feature>
<dbReference type="SUPFAM" id="SSF52172">
    <property type="entry name" value="CheY-like"/>
    <property type="match status" value="1"/>
</dbReference>
<dbReference type="Gene3D" id="3.40.50.2300">
    <property type="match status" value="1"/>
</dbReference>
<evidence type="ECO:0000259" key="8">
    <source>
        <dbReference type="PROSITE" id="PS50110"/>
    </source>
</evidence>
<dbReference type="PANTHER" id="PTHR43280">
    <property type="entry name" value="ARAC-FAMILY TRANSCRIPTIONAL REGULATOR"/>
    <property type="match status" value="1"/>
</dbReference>
<dbReference type="Pfam" id="PF12833">
    <property type="entry name" value="HTH_18"/>
    <property type="match status" value="1"/>
</dbReference>
<dbReference type="Pfam" id="PF00072">
    <property type="entry name" value="Response_reg"/>
    <property type="match status" value="1"/>
</dbReference>
<dbReference type="SMART" id="SM00448">
    <property type="entry name" value="REC"/>
    <property type="match status" value="1"/>
</dbReference>
<evidence type="ECO:0000313" key="9">
    <source>
        <dbReference type="EMBL" id="HIV27961.1"/>
    </source>
</evidence>
<protein>
    <recommendedName>
        <fullName evidence="1">Stage 0 sporulation protein A homolog</fullName>
    </recommendedName>
</protein>
<reference evidence="9" key="1">
    <citation type="submission" date="2020-10" db="EMBL/GenBank/DDBJ databases">
        <authorList>
            <person name="Gilroy R."/>
        </authorList>
    </citation>
    <scope>NUCLEOTIDE SEQUENCE</scope>
    <source>
        <strain evidence="9">CHK183-6373</strain>
    </source>
</reference>
<accession>A0A9D1P7G4</accession>
<dbReference type="AlphaFoldDB" id="A0A9D1P7G4"/>
<keyword evidence="6" id="KW-0597">Phosphoprotein</keyword>
<dbReference type="Proteomes" id="UP000886884">
    <property type="component" value="Unassembled WGS sequence"/>
</dbReference>
<dbReference type="GO" id="GO:0043565">
    <property type="term" value="F:sequence-specific DNA binding"/>
    <property type="evidence" value="ECO:0007669"/>
    <property type="project" value="InterPro"/>
</dbReference>
<evidence type="ECO:0000256" key="3">
    <source>
        <dbReference type="ARBA" id="ARBA00023125"/>
    </source>
</evidence>
<dbReference type="CDD" id="cd17536">
    <property type="entry name" value="REC_YesN-like"/>
    <property type="match status" value="1"/>
</dbReference>
<sequence>MLKALLVDDDMHMLDFLQKMIPWESVGFCVCGAAANGAAALALVQARQPDVVITDVKMPVMDGLEFCQHLNALNDALPVIIISAYEDMETARYAMKYNVTEYLLKPMNARKIELLCSILHELAQSKRQQAVWVEICESVERQQAIASRLRSGDKAWLEDFFLMLSDCLLCQFQLVRSACTQLLRIYYDGRYDSAARLAKSTQELGGLFSKMEMVEYVQNVYFSRFGENAASYRNTLAMLKTYIEQNYTSTLFDSTMVSERFHFSIGYLNRIFTMGTGSTINAYLQQLRIERAKNLLQNSDVAINSVAELSGYSNQNYFARAFKKKTGVTPSEYRLQHRIAGVEGAKGSDKT</sequence>
<comment type="function">
    <text evidence="5">May play the central regulatory role in sporulation. It may be an element of the effector pathway responsible for the activation of sporulation genes in response to nutritional stress. Spo0A may act in concert with spo0H (a sigma factor) to control the expression of some genes that are critical to the sporulation process.</text>
</comment>
<dbReference type="SUPFAM" id="SSF46689">
    <property type="entry name" value="Homeodomain-like"/>
    <property type="match status" value="1"/>
</dbReference>
<dbReference type="PROSITE" id="PS01124">
    <property type="entry name" value="HTH_ARAC_FAMILY_2"/>
    <property type="match status" value="1"/>
</dbReference>
<keyword evidence="3" id="KW-0238">DNA-binding</keyword>